<proteinExistence type="predicted"/>
<reference evidence="1" key="1">
    <citation type="journal article" date="2021" name="New Phytol.">
        <title>Evolutionary innovations through gain and loss of genes in the ectomycorrhizal Boletales.</title>
        <authorList>
            <person name="Wu G."/>
            <person name="Miyauchi S."/>
            <person name="Morin E."/>
            <person name="Kuo A."/>
            <person name="Drula E."/>
            <person name="Varga T."/>
            <person name="Kohler A."/>
            <person name="Feng B."/>
            <person name="Cao Y."/>
            <person name="Lipzen A."/>
            <person name="Daum C."/>
            <person name="Hundley H."/>
            <person name="Pangilinan J."/>
            <person name="Johnson J."/>
            <person name="Barry K."/>
            <person name="LaButti K."/>
            <person name="Ng V."/>
            <person name="Ahrendt S."/>
            <person name="Min B."/>
            <person name="Choi I.G."/>
            <person name="Park H."/>
            <person name="Plett J.M."/>
            <person name="Magnuson J."/>
            <person name="Spatafora J.W."/>
            <person name="Nagy L.G."/>
            <person name="Henrissat B."/>
            <person name="Grigoriev I.V."/>
            <person name="Yang Z.L."/>
            <person name="Xu J."/>
            <person name="Martin F.M."/>
        </authorList>
    </citation>
    <scope>NUCLEOTIDE SEQUENCE</scope>
    <source>
        <strain evidence="1">KUC20120723A-06</strain>
    </source>
</reference>
<accession>A0ACB8BIY7</accession>
<organism evidence="1 2">
    <name type="scientific">Leucogyrophana mollusca</name>
    <dbReference type="NCBI Taxonomy" id="85980"/>
    <lineage>
        <taxon>Eukaryota</taxon>
        <taxon>Fungi</taxon>
        <taxon>Dikarya</taxon>
        <taxon>Basidiomycota</taxon>
        <taxon>Agaricomycotina</taxon>
        <taxon>Agaricomycetes</taxon>
        <taxon>Agaricomycetidae</taxon>
        <taxon>Boletales</taxon>
        <taxon>Boletales incertae sedis</taxon>
        <taxon>Leucogyrophana</taxon>
    </lineage>
</organism>
<evidence type="ECO:0000313" key="2">
    <source>
        <dbReference type="Proteomes" id="UP000790709"/>
    </source>
</evidence>
<protein>
    <submittedName>
        <fullName evidence="1">Uncharacterized protein</fullName>
    </submittedName>
</protein>
<evidence type="ECO:0000313" key="1">
    <source>
        <dbReference type="EMBL" id="KAH7924767.1"/>
    </source>
</evidence>
<keyword evidence="2" id="KW-1185">Reference proteome</keyword>
<dbReference type="EMBL" id="MU266417">
    <property type="protein sequence ID" value="KAH7924767.1"/>
    <property type="molecule type" value="Genomic_DNA"/>
</dbReference>
<name>A0ACB8BIY7_9AGAM</name>
<sequence length="173" mass="18937">MGQPIRTWHKERHETDQTGTNHPPSLCVLCPVSRRDGLRNMFFKSTLLVTLLGAAALATAGCGVRSINDPNESVLDVYTSPNCGGKHKQFPTIVLAKNRCTGHILLESPFASHLESFVLSGKDFDVYFNSDKGCSHMIGQKQPVGAMTHTRDVGKPPYNYNGAQCFVVCRGDT</sequence>
<comment type="caution">
    <text evidence="1">The sequence shown here is derived from an EMBL/GenBank/DDBJ whole genome shotgun (WGS) entry which is preliminary data.</text>
</comment>
<dbReference type="Proteomes" id="UP000790709">
    <property type="component" value="Unassembled WGS sequence"/>
</dbReference>
<gene>
    <name evidence="1" type="ORF">BV22DRAFT_489627</name>
</gene>